<keyword evidence="2" id="KW-1133">Transmembrane helix</keyword>
<dbReference type="EMBL" id="JAZDWU010000001">
    <property type="protein sequence ID" value="KAL0015074.1"/>
    <property type="molecule type" value="Genomic_DNA"/>
</dbReference>
<evidence type="ECO:0000259" key="3">
    <source>
        <dbReference type="Pfam" id="PF13456"/>
    </source>
</evidence>
<dbReference type="AlphaFoldDB" id="A0AAW2DY87"/>
<accession>A0AAW2DY87</accession>
<dbReference type="InterPro" id="IPR002156">
    <property type="entry name" value="RNaseH_domain"/>
</dbReference>
<feature type="coiled-coil region" evidence="1">
    <location>
        <begin position="315"/>
        <end position="349"/>
    </location>
</feature>
<dbReference type="InterPro" id="IPR036397">
    <property type="entry name" value="RNaseH_sf"/>
</dbReference>
<dbReference type="Proteomes" id="UP001459277">
    <property type="component" value="Unassembled WGS sequence"/>
</dbReference>
<organism evidence="4 5">
    <name type="scientific">Lithocarpus litseifolius</name>
    <dbReference type="NCBI Taxonomy" id="425828"/>
    <lineage>
        <taxon>Eukaryota</taxon>
        <taxon>Viridiplantae</taxon>
        <taxon>Streptophyta</taxon>
        <taxon>Embryophyta</taxon>
        <taxon>Tracheophyta</taxon>
        <taxon>Spermatophyta</taxon>
        <taxon>Magnoliopsida</taxon>
        <taxon>eudicotyledons</taxon>
        <taxon>Gunneridae</taxon>
        <taxon>Pentapetalae</taxon>
        <taxon>rosids</taxon>
        <taxon>fabids</taxon>
        <taxon>Fagales</taxon>
        <taxon>Fagaceae</taxon>
        <taxon>Lithocarpus</taxon>
    </lineage>
</organism>
<protein>
    <recommendedName>
        <fullName evidence="3">RNase H type-1 domain-containing protein</fullName>
    </recommendedName>
</protein>
<name>A0AAW2DY87_9ROSI</name>
<dbReference type="InterPro" id="IPR040346">
    <property type="entry name" value="GEX1/Brambleberry"/>
</dbReference>
<sequence>MIIRDSHGTAIGAFNKLLPSTFTAKVTEALALHQGVLFASEMNIPQAIFESNALSIIQALNSGDKGGEIRYILEDIGLAKPTFSWCTFQHLKRDGNKIAHELAKEARISEETHEEEEEDGDDRCDGVRSFSCRADSGQSFRFHNFGERPKQYLNIQCKAQMGRHRHLLLLLLLNLTSYSLKCKSWSWFSSSGTKDNSGLAEFSMEGFNDQKGTRLVESAKNKLVGTNSCWQNAYRNLFSRCSEIIAVDEKRSRFAWHLSDCFQKDSGRQPLPPCDLKFAIAKCLKGLSEDEYQVYLAFYLETNSICHQLQTHAFKQQTERLVNELKISAQLAEDKLEIIEEKAESLLQNSNEIHDSLNSIDTRIQLVALTMKNVGDHIDVILKRSEVLYEQSKELAASQSELQEGQVEMRRNLVDGMTMLKDSYNILGQEIDNLRKEAIEIEKGITKVGDAMSIKMENLQSKADDIGNMAVISLDKQQQLLDEQFMALEGLQILTKFQSEALEESRSTLQQFAEYSHKQREELLRQQEQLQRVHDHLMENSKSILAAQESFESKQASMFIVLDNLFALHNAMLLQSRVIKAFFVYCISILIIFMFTSTKQTYKVRPRLYIGLCTTFVIEVAILQSATNENIERRSWIINLTRSLFVLLASIQILHAICTYRDFEVLNHQMLLTLIEKVNGLDRHKELSWDRDGDENWSTWIDSDLPEDVNNFEDPDYILPEEVGENSIMTTSITRKYNLRHK</sequence>
<dbReference type="InterPro" id="IPR044730">
    <property type="entry name" value="RNase_H-like_dom_plant"/>
</dbReference>
<evidence type="ECO:0000256" key="1">
    <source>
        <dbReference type="SAM" id="Coils"/>
    </source>
</evidence>
<dbReference type="PANTHER" id="PTHR33538">
    <property type="entry name" value="PROTEIN GAMETE EXPRESSED 1"/>
    <property type="match status" value="1"/>
</dbReference>
<reference evidence="4 5" key="1">
    <citation type="submission" date="2024-01" db="EMBL/GenBank/DDBJ databases">
        <title>A telomere-to-telomere, gap-free genome of sweet tea (Lithocarpus litseifolius).</title>
        <authorList>
            <person name="Zhou J."/>
        </authorList>
    </citation>
    <scope>NUCLEOTIDE SEQUENCE [LARGE SCALE GENOMIC DNA]</scope>
    <source>
        <strain evidence="4">Zhou-2022a</strain>
        <tissue evidence="4">Leaf</tissue>
    </source>
</reference>
<dbReference type="PANTHER" id="PTHR33538:SF2">
    <property type="entry name" value="PROTEIN GAMETE EXPRESSED 1"/>
    <property type="match status" value="1"/>
</dbReference>
<feature type="transmembrane region" description="Helical" evidence="2">
    <location>
        <begin position="578"/>
        <end position="596"/>
    </location>
</feature>
<gene>
    <name evidence="4" type="ORF">SO802_002143</name>
</gene>
<keyword evidence="1" id="KW-0175">Coiled coil</keyword>
<proteinExistence type="predicted"/>
<feature type="transmembrane region" description="Helical" evidence="2">
    <location>
        <begin position="636"/>
        <end position="660"/>
    </location>
</feature>
<evidence type="ECO:0000313" key="5">
    <source>
        <dbReference type="Proteomes" id="UP001459277"/>
    </source>
</evidence>
<keyword evidence="2" id="KW-0472">Membrane</keyword>
<dbReference type="Gene3D" id="3.30.420.10">
    <property type="entry name" value="Ribonuclease H-like superfamily/Ribonuclease H"/>
    <property type="match status" value="1"/>
</dbReference>
<feature type="transmembrane region" description="Helical" evidence="2">
    <location>
        <begin position="608"/>
        <end position="624"/>
    </location>
</feature>
<evidence type="ECO:0000256" key="2">
    <source>
        <dbReference type="SAM" id="Phobius"/>
    </source>
</evidence>
<comment type="caution">
    <text evidence="4">The sequence shown here is derived from an EMBL/GenBank/DDBJ whole genome shotgun (WGS) entry which is preliminary data.</text>
</comment>
<keyword evidence="2" id="KW-0812">Transmembrane</keyword>
<feature type="domain" description="RNase H type-1" evidence="3">
    <location>
        <begin position="1"/>
        <end position="106"/>
    </location>
</feature>
<dbReference type="GO" id="GO:0003676">
    <property type="term" value="F:nucleic acid binding"/>
    <property type="evidence" value="ECO:0007669"/>
    <property type="project" value="InterPro"/>
</dbReference>
<evidence type="ECO:0000313" key="4">
    <source>
        <dbReference type="EMBL" id="KAL0015074.1"/>
    </source>
</evidence>
<dbReference type="Pfam" id="PF13456">
    <property type="entry name" value="RVT_3"/>
    <property type="match status" value="1"/>
</dbReference>
<dbReference type="CDD" id="cd06222">
    <property type="entry name" value="RNase_H_like"/>
    <property type="match status" value="1"/>
</dbReference>
<dbReference type="GO" id="GO:0004523">
    <property type="term" value="F:RNA-DNA hybrid ribonuclease activity"/>
    <property type="evidence" value="ECO:0007669"/>
    <property type="project" value="InterPro"/>
</dbReference>
<keyword evidence="5" id="KW-1185">Reference proteome</keyword>